<dbReference type="AlphaFoldDB" id="A0A0F7F7X9"/>
<evidence type="ECO:0000313" key="1">
    <source>
        <dbReference type="EMBL" id="AKG34203.1"/>
    </source>
</evidence>
<dbReference type="PATRIC" id="fig|1333534.5.peg.1340"/>
<name>A0A0F7F7X9_PAEDU</name>
<accession>A0A0F7F7X9</accession>
<dbReference type="EMBL" id="CP011114">
    <property type="protein sequence ID" value="AKG34203.1"/>
    <property type="molecule type" value="Genomic_DNA"/>
</dbReference>
<gene>
    <name evidence="1" type="ORF">VK70_06125</name>
</gene>
<dbReference type="RefSeq" id="WP_046722986.1">
    <property type="nucleotide sequence ID" value="NZ_CP011114.1"/>
</dbReference>
<reference evidence="1 2" key="1">
    <citation type="submission" date="2015-03" db="EMBL/GenBank/DDBJ databases">
        <authorList>
            <person name="Abdul Halim M."/>
        </authorList>
    </citation>
    <scope>NUCLEOTIDE SEQUENCE [LARGE SCALE GENOMIC DNA]</scope>
    <source>
        <strain evidence="1 2">ATCC 35681</strain>
    </source>
</reference>
<dbReference type="Proteomes" id="UP000034189">
    <property type="component" value="Chromosome"/>
</dbReference>
<proteinExistence type="predicted"/>
<organism evidence="1 2">
    <name type="scientific">Paenibacillus durus ATCC 35681</name>
    <dbReference type="NCBI Taxonomy" id="1333534"/>
    <lineage>
        <taxon>Bacteria</taxon>
        <taxon>Bacillati</taxon>
        <taxon>Bacillota</taxon>
        <taxon>Bacilli</taxon>
        <taxon>Bacillales</taxon>
        <taxon>Paenibacillaceae</taxon>
        <taxon>Paenibacillus</taxon>
    </lineage>
</organism>
<sequence>MFDIVEDFVTSSGEDGAIVEKRQQSPLCPDFNCKERFKKSGHNSDWNNDPFAQRPYRVLKLILLQDKGCPKHGTAPIFFLQLCYGII</sequence>
<dbReference type="OrthoDB" id="10001299at2"/>
<dbReference type="HOGENOM" id="CLU_198296_0_0_9"/>
<protein>
    <submittedName>
        <fullName evidence="1">Uncharacterized protein</fullName>
    </submittedName>
</protein>
<evidence type="ECO:0000313" key="2">
    <source>
        <dbReference type="Proteomes" id="UP000034189"/>
    </source>
</evidence>
<reference evidence="1 2" key="2">
    <citation type="journal article" date="2016" name="Genome Announc.">
        <title>Genome Sequence of a Gram-Positive Diazotroph, Paenibacillus durus Type Strain ATCC 35681.</title>
        <authorList>
            <person name="Halim M.A."/>
            <person name="Rahman A.Y."/>
            <person name="Sim K.S."/>
            <person name="Yam H.C."/>
            <person name="Rahim A.A."/>
            <person name="Ghazali A.H."/>
            <person name="Najimudin N."/>
        </authorList>
    </citation>
    <scope>NUCLEOTIDE SEQUENCE [LARGE SCALE GENOMIC DNA]</scope>
    <source>
        <strain evidence="1 2">ATCC 35681</strain>
    </source>
</reference>